<evidence type="ECO:0000313" key="6">
    <source>
        <dbReference type="Proteomes" id="UP000320580"/>
    </source>
</evidence>
<dbReference type="InterPro" id="IPR020965">
    <property type="entry name" value="Prenyltransferase_CloQ"/>
</dbReference>
<dbReference type="SFLD" id="SFLDG01163">
    <property type="entry name" value="II"/>
    <property type="match status" value="1"/>
</dbReference>
<proteinExistence type="inferred from homology"/>
<name>A0A5B8JG70_9ACTN</name>
<dbReference type="EMBL" id="CP042266">
    <property type="protein sequence ID" value="QDY75171.1"/>
    <property type="molecule type" value="Genomic_DNA"/>
</dbReference>
<dbReference type="AlphaFoldDB" id="A0A5B8JG70"/>
<dbReference type="SUPFAM" id="SSF143492">
    <property type="entry name" value="Prenyltransferase-like"/>
    <property type="match status" value="1"/>
</dbReference>
<organism evidence="5 6">
    <name type="scientific">Streptomyces qinzhouensis</name>
    <dbReference type="NCBI Taxonomy" id="2599401"/>
    <lineage>
        <taxon>Bacteria</taxon>
        <taxon>Bacillati</taxon>
        <taxon>Actinomycetota</taxon>
        <taxon>Actinomycetes</taxon>
        <taxon>Kitasatosporales</taxon>
        <taxon>Streptomycetaceae</taxon>
        <taxon>Streptomyces</taxon>
    </lineage>
</organism>
<keyword evidence="2" id="KW-0637">Prenyltransferase</keyword>
<dbReference type="OrthoDB" id="4515750at2"/>
<keyword evidence="6" id="KW-1185">Reference proteome</keyword>
<evidence type="ECO:0008006" key="7">
    <source>
        <dbReference type="Google" id="ProtNLM"/>
    </source>
</evidence>
<dbReference type="Proteomes" id="UP000320580">
    <property type="component" value="Chromosome"/>
</dbReference>
<evidence type="ECO:0000256" key="3">
    <source>
        <dbReference type="ARBA" id="ARBA00022679"/>
    </source>
</evidence>
<evidence type="ECO:0000256" key="2">
    <source>
        <dbReference type="ARBA" id="ARBA00022602"/>
    </source>
</evidence>
<gene>
    <name evidence="4" type="ORF">FQU76_00205</name>
    <name evidence="5" type="ORF">FQU76_33535</name>
</gene>
<dbReference type="KEGG" id="sqz:FQU76_33535"/>
<keyword evidence="3" id="KW-0808">Transferase</keyword>
<dbReference type="Pfam" id="PF11468">
    <property type="entry name" value="PTase_Orf2"/>
    <property type="match status" value="1"/>
</dbReference>
<dbReference type="KEGG" id="sqz:FQU76_00205"/>
<dbReference type="EMBL" id="CP042266">
    <property type="protein sequence ID" value="QDY80627.1"/>
    <property type="molecule type" value="Genomic_DNA"/>
</dbReference>
<evidence type="ECO:0000256" key="1">
    <source>
        <dbReference type="ARBA" id="ARBA00005368"/>
    </source>
</evidence>
<accession>A0A5B8JG70</accession>
<comment type="similarity">
    <text evidence="1">Belongs to the aromatic prenyltransferase family.</text>
</comment>
<evidence type="ECO:0000313" key="5">
    <source>
        <dbReference type="EMBL" id="QDY80627.1"/>
    </source>
</evidence>
<reference evidence="5 6" key="1">
    <citation type="submission" date="2019-07" db="EMBL/GenBank/DDBJ databases">
        <authorList>
            <person name="Zhu P."/>
        </authorList>
    </citation>
    <scope>NUCLEOTIDE SEQUENCE [LARGE SCALE GENOMIC DNA]</scope>
    <source>
        <strain evidence="5 6">SSL-25</strain>
    </source>
</reference>
<dbReference type="GO" id="GO:0004659">
    <property type="term" value="F:prenyltransferase activity"/>
    <property type="evidence" value="ECO:0007669"/>
    <property type="project" value="UniProtKB-KW"/>
</dbReference>
<evidence type="ECO:0000313" key="4">
    <source>
        <dbReference type="EMBL" id="QDY75171.1"/>
    </source>
</evidence>
<sequence>MAEGALQEPVVPPGTGAAIGRYRAVRAVSDHAVSGGGVSEDAGAEGESLYAAVREAAGLLGVACSRDMMRPVLTAFRDVIASTVVLNAVTSGGRVDDVSFDFTMPPGAGDPYEIALARGLTGETSHPIRALFSDLRKRFPVSAYGVDYGINRGFNKAYLVFPLGGFQELAGLVDVPSMPVGLSAHADAFAEYGLDGKVSAIAIDYAHRTWNVYFNGLGAGQVERGAVLSMVREFGLPEPSGQLLDFIGTSSAVYPTFGWDSPEIERISFSVRTTDPAAVLTHADPVLENFAGKVPYAYGGDRVLVCAGALSADEEYYKLAAYYRMTSETRDRVQPAN</sequence>
<dbReference type="InterPro" id="IPR036239">
    <property type="entry name" value="PrenylTrfase-like_sf"/>
</dbReference>
<dbReference type="SFLD" id="SFLDS00036">
    <property type="entry name" value="Aromatic_Prenyltransferase"/>
    <property type="match status" value="1"/>
</dbReference>
<protein>
    <recommendedName>
        <fullName evidence="7">Prenyltransferase</fullName>
    </recommendedName>
</protein>
<dbReference type="CDD" id="cd13931">
    <property type="entry name" value="PT-CloQ_NphB"/>
    <property type="match status" value="1"/>
</dbReference>
<dbReference type="InterPro" id="IPR033964">
    <property type="entry name" value="ABBA"/>
</dbReference>